<keyword evidence="4 8" id="KW-0378">Hydrolase</keyword>
<keyword evidence="6 8" id="KW-0482">Metalloprotease</keyword>
<comment type="cofactor">
    <cofactor evidence="1">
        <name>Zn(2+)</name>
        <dbReference type="ChEBI" id="CHEBI:29105"/>
    </cofactor>
</comment>
<evidence type="ECO:0000313" key="8">
    <source>
        <dbReference type="EMBL" id="MDJ1184465.1"/>
    </source>
</evidence>
<feature type="domain" description="Peptidase M48" evidence="7">
    <location>
        <begin position="328"/>
        <end position="499"/>
    </location>
</feature>
<reference evidence="8 9" key="1">
    <citation type="submission" date="2023-01" db="EMBL/GenBank/DDBJ databases">
        <title>Novel diversity within Roseofilum (Cyanobacteria; Desertifilaceae) from marine benthic mats with descriptions of four novel species.</title>
        <authorList>
            <person name="Wang Y."/>
            <person name="Berthold D.E."/>
            <person name="Hu J."/>
            <person name="Lefler F.W."/>
            <person name="Laughinghouse H.D. IV."/>
        </authorList>
    </citation>
    <scope>NUCLEOTIDE SEQUENCE [LARGE SCALE GENOMIC DNA]</scope>
    <source>
        <strain evidence="8 9">BLCC-M143</strain>
    </source>
</reference>
<accession>A0ABT7BZ55</accession>
<dbReference type="RefSeq" id="WP_283759119.1">
    <property type="nucleotide sequence ID" value="NZ_JAQOSQ010000015.1"/>
</dbReference>
<dbReference type="GO" id="GO:0008237">
    <property type="term" value="F:metallopeptidase activity"/>
    <property type="evidence" value="ECO:0007669"/>
    <property type="project" value="UniProtKB-KW"/>
</dbReference>
<evidence type="ECO:0000259" key="7">
    <source>
        <dbReference type="Pfam" id="PF01435"/>
    </source>
</evidence>
<dbReference type="Proteomes" id="UP001232992">
    <property type="component" value="Unassembled WGS sequence"/>
</dbReference>
<evidence type="ECO:0000256" key="2">
    <source>
        <dbReference type="ARBA" id="ARBA00022670"/>
    </source>
</evidence>
<evidence type="ECO:0000256" key="5">
    <source>
        <dbReference type="ARBA" id="ARBA00022833"/>
    </source>
</evidence>
<dbReference type="CDD" id="cd07333">
    <property type="entry name" value="M48C_bepA_like"/>
    <property type="match status" value="1"/>
</dbReference>
<comment type="caution">
    <text evidence="8">The sequence shown here is derived from an EMBL/GenBank/DDBJ whole genome shotgun (WGS) entry which is preliminary data.</text>
</comment>
<dbReference type="PANTHER" id="PTHR22726:SF1">
    <property type="entry name" value="METALLOENDOPEPTIDASE OMA1, MITOCHONDRIAL"/>
    <property type="match status" value="1"/>
</dbReference>
<dbReference type="SUPFAM" id="SSF48452">
    <property type="entry name" value="TPR-like"/>
    <property type="match status" value="1"/>
</dbReference>
<evidence type="ECO:0000256" key="3">
    <source>
        <dbReference type="ARBA" id="ARBA00022723"/>
    </source>
</evidence>
<evidence type="ECO:0000256" key="1">
    <source>
        <dbReference type="ARBA" id="ARBA00001947"/>
    </source>
</evidence>
<dbReference type="InterPro" id="IPR011990">
    <property type="entry name" value="TPR-like_helical_dom_sf"/>
</dbReference>
<dbReference type="EC" id="3.4.24.-" evidence="8"/>
<organism evidence="8 9">
    <name type="scientific">Roseofilum casamattae BLCC-M143</name>
    <dbReference type="NCBI Taxonomy" id="3022442"/>
    <lineage>
        <taxon>Bacteria</taxon>
        <taxon>Bacillati</taxon>
        <taxon>Cyanobacteriota</taxon>
        <taxon>Cyanophyceae</taxon>
        <taxon>Desertifilales</taxon>
        <taxon>Desertifilaceae</taxon>
        <taxon>Roseofilum</taxon>
        <taxon>Roseofilum casamattae</taxon>
    </lineage>
</organism>
<protein>
    <submittedName>
        <fullName evidence="8">M48 family metalloprotease</fullName>
        <ecNumber evidence="8">3.4.24.-</ecNumber>
    </submittedName>
</protein>
<evidence type="ECO:0000256" key="6">
    <source>
        <dbReference type="ARBA" id="ARBA00023049"/>
    </source>
</evidence>
<gene>
    <name evidence="8" type="ORF">PMH09_14860</name>
</gene>
<evidence type="ECO:0000313" key="9">
    <source>
        <dbReference type="Proteomes" id="UP001232992"/>
    </source>
</evidence>
<dbReference type="InterPro" id="IPR001915">
    <property type="entry name" value="Peptidase_M48"/>
</dbReference>
<keyword evidence="3" id="KW-0479">Metal-binding</keyword>
<name>A0ABT7BZ55_9CYAN</name>
<proteinExistence type="predicted"/>
<keyword evidence="9" id="KW-1185">Reference proteome</keyword>
<keyword evidence="2" id="KW-0645">Protease</keyword>
<dbReference type="Pfam" id="PF01435">
    <property type="entry name" value="Peptidase_M48"/>
    <property type="match status" value="1"/>
</dbReference>
<dbReference type="Gene3D" id="3.30.2010.10">
    <property type="entry name" value="Metalloproteases ('zincins'), catalytic domain"/>
    <property type="match status" value="1"/>
</dbReference>
<dbReference type="InterPro" id="IPR051156">
    <property type="entry name" value="Mito/Outer_Membr_Metalloprot"/>
</dbReference>
<dbReference type="Gene3D" id="1.25.40.10">
    <property type="entry name" value="Tetratricopeptide repeat domain"/>
    <property type="match status" value="1"/>
</dbReference>
<evidence type="ECO:0000256" key="4">
    <source>
        <dbReference type="ARBA" id="ARBA00022801"/>
    </source>
</evidence>
<keyword evidence="5" id="KW-0862">Zinc</keyword>
<dbReference type="EMBL" id="JAQOSQ010000015">
    <property type="protein sequence ID" value="MDJ1184465.1"/>
    <property type="molecule type" value="Genomic_DNA"/>
</dbReference>
<dbReference type="PANTHER" id="PTHR22726">
    <property type="entry name" value="METALLOENDOPEPTIDASE OMA1"/>
    <property type="match status" value="1"/>
</dbReference>
<sequence length="525" mass="58720">MKNIHQFNLPIASLLLFLFLGISLPEKKVMAHFPVETTKQVTEESAPSATDADVYELPTEADDAESNLETEEELTDPYEILVKADLLYTQGNFEEAERLYRLVKEPFPEQEEINFNEPVYEIEELYDPETELAWQEIQTAWNGSRKEKRGLAPVLNEFIETNPEFIPARLLLSDVYFDSKQRQEGLETLEQLVNTFPNSIEVVRSHIAALEKRKKYLEASISARQYAIVNSEDDAEIAAEMTEVADKNFDRFQRQIKDQMVGQGVAGTALRVGGCWLLRRCNPVGAVIGDTLSFGALMLQGESGIGKRAAQSYSKELDILENEEILEYVTEIGNDLAELMGRDEFEYEFYVVKDDAINAFALPGGKIFINTGIILNTNSEAELAGLIAHELAHTVLSHGFDGLVRGQLFNNVGQIVNSALGSKFPIGTIISNLVDAKYNRAQERQADIVGTRVIANAGYAADGVRNLMVTLEEKGGGSHTPELLSTHPATEKRVRYLEALIQRKGYNRYAYEGVEKHAQMQALLE</sequence>